<dbReference type="EMBL" id="AP022577">
    <property type="protein sequence ID" value="BBX82896.1"/>
    <property type="molecule type" value="Genomic_DNA"/>
</dbReference>
<evidence type="ECO:0000313" key="3">
    <source>
        <dbReference type="EMBL" id="BBX82896.1"/>
    </source>
</evidence>
<keyword evidence="4" id="KW-1185">Reference proteome</keyword>
<organism evidence="3 4">
    <name type="scientific">Mycolicibacterium aubagnense</name>
    <dbReference type="NCBI Taxonomy" id="319707"/>
    <lineage>
        <taxon>Bacteria</taxon>
        <taxon>Bacillati</taxon>
        <taxon>Actinomycetota</taxon>
        <taxon>Actinomycetes</taxon>
        <taxon>Mycobacteriales</taxon>
        <taxon>Mycobacteriaceae</taxon>
        <taxon>Mycolicibacterium</taxon>
    </lineage>
</organism>
<dbReference type="InterPro" id="IPR006668">
    <property type="entry name" value="Mg_transptr_MgtE_intracell_dom"/>
</dbReference>
<dbReference type="Pfam" id="PF00571">
    <property type="entry name" value="CBS"/>
    <property type="match status" value="1"/>
</dbReference>
<dbReference type="Proteomes" id="UP000465609">
    <property type="component" value="Chromosome"/>
</dbReference>
<dbReference type="PANTHER" id="PTHR43773">
    <property type="entry name" value="MAGNESIUM TRANSPORTER MGTE"/>
    <property type="match status" value="1"/>
</dbReference>
<name>A0ABM7I8H4_9MYCO</name>
<evidence type="ECO:0000259" key="2">
    <source>
        <dbReference type="PROSITE" id="PS51371"/>
    </source>
</evidence>
<dbReference type="Gene3D" id="2.30.30.240">
    <property type="entry name" value="PRC-barrel domain"/>
    <property type="match status" value="1"/>
</dbReference>
<dbReference type="Pfam" id="PF03448">
    <property type="entry name" value="MgtE_N"/>
    <property type="match status" value="1"/>
</dbReference>
<reference evidence="3 4" key="1">
    <citation type="journal article" date="2019" name="Emerg. Microbes Infect.">
        <title>Comprehensive subspecies identification of 175 nontuberculous mycobacteria species based on 7547 genomic profiles.</title>
        <authorList>
            <person name="Matsumoto Y."/>
            <person name="Kinjo T."/>
            <person name="Motooka D."/>
            <person name="Nabeya D."/>
            <person name="Jung N."/>
            <person name="Uechi K."/>
            <person name="Horii T."/>
            <person name="Iida T."/>
            <person name="Fujita J."/>
            <person name="Nakamura S."/>
        </authorList>
    </citation>
    <scope>NUCLEOTIDE SEQUENCE [LARGE SCALE GENOMIC DNA]</scope>
    <source>
        <strain evidence="3 4">JCM 15296</strain>
    </source>
</reference>
<dbReference type="InterPro" id="IPR006669">
    <property type="entry name" value="MgtE_transporter"/>
</dbReference>
<accession>A0ABM7I8H4</accession>
<sequence>MPDKIPPDNGAAPKRPTLHFSELLKTPVVSRSGEAVGKVNDVIVRLRGADSYPLVTGLVVGVGGRQVFVPMDNVKSLSTERVELTKNKVDLRAFGRRDGEYLLEADILDHRFIDVPNAELVHAYDIELDATDDGWILSSLDTRKPTRLFGLIKSSGGHASRDWRAFEPLIGHDKSMLVRRVQGRVQTMKAADIADLLEDANDAEEGEILERVRGNPELEADVFEELDPEKASQLFDDMSDTDVAAVLARMRADDAADAVSDLRQSRRRKVLDLLPGGQRTKVITLMGFNPESAGGLMNIDVVTCALEASADQALAIIAGARTLQPEALLKMHVLNADDQLVGVVSVIRLLQAEPATAPVTDLMDSDPVRVAPDADLTDIALLMSDFNLATVPVVDDGDRLLGVVTYDDILEALIPEDWRRREPAARPIRDIAASRPNGARS</sequence>
<evidence type="ECO:0000313" key="4">
    <source>
        <dbReference type="Proteomes" id="UP000465609"/>
    </source>
</evidence>
<dbReference type="PROSITE" id="PS51371">
    <property type="entry name" value="CBS"/>
    <property type="match status" value="1"/>
</dbReference>
<protein>
    <recommendedName>
        <fullName evidence="2">CBS domain-containing protein</fullName>
    </recommendedName>
</protein>
<dbReference type="SMART" id="SM00924">
    <property type="entry name" value="MgtE_N"/>
    <property type="match status" value="1"/>
</dbReference>
<dbReference type="InterPro" id="IPR046342">
    <property type="entry name" value="CBS_dom_sf"/>
</dbReference>
<dbReference type="SMART" id="SM00116">
    <property type="entry name" value="CBS"/>
    <property type="match status" value="1"/>
</dbReference>
<dbReference type="Gene3D" id="3.10.580.10">
    <property type="entry name" value="CBS-domain"/>
    <property type="match status" value="1"/>
</dbReference>
<dbReference type="InterPro" id="IPR038076">
    <property type="entry name" value="MgtE_N_sf"/>
</dbReference>
<gene>
    <name evidence="3" type="ORF">MAUB_07690</name>
</gene>
<keyword evidence="1" id="KW-0129">CBS domain</keyword>
<dbReference type="SUPFAM" id="SSF50346">
    <property type="entry name" value="PRC-barrel domain"/>
    <property type="match status" value="1"/>
</dbReference>
<dbReference type="SUPFAM" id="SSF54631">
    <property type="entry name" value="CBS-domain pair"/>
    <property type="match status" value="1"/>
</dbReference>
<dbReference type="Pfam" id="PF05239">
    <property type="entry name" value="PRC"/>
    <property type="match status" value="1"/>
</dbReference>
<dbReference type="InterPro" id="IPR027275">
    <property type="entry name" value="PRC-brl_dom"/>
</dbReference>
<evidence type="ECO:0000256" key="1">
    <source>
        <dbReference type="PROSITE-ProRule" id="PRU00703"/>
    </source>
</evidence>
<dbReference type="SUPFAM" id="SSF158791">
    <property type="entry name" value="MgtE N-terminal domain-like"/>
    <property type="match status" value="1"/>
</dbReference>
<dbReference type="CDD" id="cd04606">
    <property type="entry name" value="CBS_pair_Mg_transporter"/>
    <property type="match status" value="1"/>
</dbReference>
<dbReference type="PANTHER" id="PTHR43773:SF1">
    <property type="entry name" value="MAGNESIUM TRANSPORTER MGTE"/>
    <property type="match status" value="1"/>
</dbReference>
<proteinExistence type="predicted"/>
<feature type="domain" description="CBS" evidence="2">
    <location>
        <begin position="363"/>
        <end position="422"/>
    </location>
</feature>
<dbReference type="Gene3D" id="1.25.60.10">
    <property type="entry name" value="MgtE N-terminal domain-like"/>
    <property type="match status" value="1"/>
</dbReference>
<dbReference type="InterPro" id="IPR011033">
    <property type="entry name" value="PRC_barrel-like_sf"/>
</dbReference>
<dbReference type="InterPro" id="IPR000644">
    <property type="entry name" value="CBS_dom"/>
</dbReference>